<evidence type="ECO:0000313" key="2">
    <source>
        <dbReference type="EMBL" id="SNS33081.1"/>
    </source>
</evidence>
<feature type="compositionally biased region" description="Basic and acidic residues" evidence="1">
    <location>
        <begin position="9"/>
        <end position="32"/>
    </location>
</feature>
<proteinExistence type="predicted"/>
<dbReference type="EMBL" id="FZOO01000003">
    <property type="protein sequence ID" value="SNS33081.1"/>
    <property type="molecule type" value="Genomic_DNA"/>
</dbReference>
<organism evidence="2 3">
    <name type="scientific">Geodermatophilus pulveris</name>
    <dbReference type="NCBI Taxonomy" id="1564159"/>
    <lineage>
        <taxon>Bacteria</taxon>
        <taxon>Bacillati</taxon>
        <taxon>Actinomycetota</taxon>
        <taxon>Actinomycetes</taxon>
        <taxon>Geodermatophilales</taxon>
        <taxon>Geodermatophilaceae</taxon>
        <taxon>Geodermatophilus</taxon>
    </lineage>
</organism>
<accession>A0A239DLX3</accession>
<gene>
    <name evidence="2" type="ORF">SAMN06893096_103250</name>
</gene>
<reference evidence="3" key="1">
    <citation type="submission" date="2017-06" db="EMBL/GenBank/DDBJ databases">
        <authorList>
            <person name="Varghese N."/>
            <person name="Submissions S."/>
        </authorList>
    </citation>
    <scope>NUCLEOTIDE SEQUENCE [LARGE SCALE GENOMIC DNA]</scope>
    <source>
        <strain evidence="3">DSM 46839</strain>
    </source>
</reference>
<keyword evidence="3" id="KW-1185">Reference proteome</keyword>
<evidence type="ECO:0000313" key="3">
    <source>
        <dbReference type="Proteomes" id="UP000198373"/>
    </source>
</evidence>
<feature type="region of interest" description="Disordered" evidence="1">
    <location>
        <begin position="1"/>
        <end position="32"/>
    </location>
</feature>
<evidence type="ECO:0000256" key="1">
    <source>
        <dbReference type="SAM" id="MobiDB-lite"/>
    </source>
</evidence>
<sequence length="32" mass="3729">MEAQVGYTRQHDWGFGKHPESVPPERLRVHSP</sequence>
<dbReference type="Proteomes" id="UP000198373">
    <property type="component" value="Unassembled WGS sequence"/>
</dbReference>
<name>A0A239DLX3_9ACTN</name>
<dbReference type="AlphaFoldDB" id="A0A239DLX3"/>
<protein>
    <submittedName>
        <fullName evidence="2">Uncharacterized protein</fullName>
    </submittedName>
</protein>